<evidence type="ECO:0000313" key="3">
    <source>
        <dbReference type="EMBL" id="MET1488300.1"/>
    </source>
</evidence>
<dbReference type="PANTHER" id="PTHR40547">
    <property type="entry name" value="SLL0298 PROTEIN"/>
    <property type="match status" value="1"/>
</dbReference>
<feature type="domain" description="DUF2062" evidence="2">
    <location>
        <begin position="22"/>
        <end position="171"/>
    </location>
</feature>
<sequence>MRKLIRKHLPHPDSLRDKRIFRLFGNSLLHPRLWHVNRHSAAGGLAVGLFCGMIPGPLQMLGAAILCAIFRVNLPLALIGTLLSNPLTIVPLYMVAFMIGRFVTGSDAAFSPPAELGDIGMSEFMRAWLDWFLSLGKPLFIGLPLLALALAAAGYFAVKLCWQIHTRQAWQRRSALRGRHPRQPAP</sequence>
<keyword evidence="4" id="KW-1185">Reference proteome</keyword>
<dbReference type="RefSeq" id="WP_345926292.1">
    <property type="nucleotide sequence ID" value="NZ_JBDIVF010000003.1"/>
</dbReference>
<accession>A0ABV2CK69</accession>
<feature type="transmembrane region" description="Helical" evidence="1">
    <location>
        <begin position="82"/>
        <end position="103"/>
    </location>
</feature>
<organism evidence="3 4">
    <name type="scientific">Uliginosibacterium paludis</name>
    <dbReference type="NCBI Taxonomy" id="1615952"/>
    <lineage>
        <taxon>Bacteria</taxon>
        <taxon>Pseudomonadati</taxon>
        <taxon>Pseudomonadota</taxon>
        <taxon>Betaproteobacteria</taxon>
        <taxon>Rhodocyclales</taxon>
        <taxon>Zoogloeaceae</taxon>
        <taxon>Uliginosibacterium</taxon>
    </lineage>
</organism>
<feature type="transmembrane region" description="Helical" evidence="1">
    <location>
        <begin position="42"/>
        <end position="70"/>
    </location>
</feature>
<dbReference type="PANTHER" id="PTHR40547:SF1">
    <property type="entry name" value="SLL0298 PROTEIN"/>
    <property type="match status" value="1"/>
</dbReference>
<protein>
    <submittedName>
        <fullName evidence="3">DUF2062 domain-containing protein</fullName>
    </submittedName>
</protein>
<keyword evidence="1" id="KW-0472">Membrane</keyword>
<dbReference type="InterPro" id="IPR018639">
    <property type="entry name" value="DUF2062"/>
</dbReference>
<dbReference type="Proteomes" id="UP001548590">
    <property type="component" value="Unassembled WGS sequence"/>
</dbReference>
<dbReference type="EMBL" id="JBEWLZ010000001">
    <property type="protein sequence ID" value="MET1488300.1"/>
    <property type="molecule type" value="Genomic_DNA"/>
</dbReference>
<reference evidence="3 4" key="1">
    <citation type="submission" date="2024-07" db="EMBL/GenBank/DDBJ databases">
        <title>Uliginosibacterium paludis KCTC:42655.</title>
        <authorList>
            <person name="Kim M.K."/>
        </authorList>
    </citation>
    <scope>NUCLEOTIDE SEQUENCE [LARGE SCALE GENOMIC DNA]</scope>
    <source>
        <strain evidence="3 4">KCTC 42655</strain>
    </source>
</reference>
<proteinExistence type="predicted"/>
<keyword evidence="1" id="KW-1133">Transmembrane helix</keyword>
<comment type="caution">
    <text evidence="3">The sequence shown here is derived from an EMBL/GenBank/DDBJ whole genome shotgun (WGS) entry which is preliminary data.</text>
</comment>
<keyword evidence="1" id="KW-0812">Transmembrane</keyword>
<name>A0ABV2CK69_9RHOO</name>
<evidence type="ECO:0000259" key="2">
    <source>
        <dbReference type="Pfam" id="PF09835"/>
    </source>
</evidence>
<evidence type="ECO:0000313" key="4">
    <source>
        <dbReference type="Proteomes" id="UP001548590"/>
    </source>
</evidence>
<evidence type="ECO:0000256" key="1">
    <source>
        <dbReference type="SAM" id="Phobius"/>
    </source>
</evidence>
<feature type="transmembrane region" description="Helical" evidence="1">
    <location>
        <begin position="139"/>
        <end position="158"/>
    </location>
</feature>
<dbReference type="Pfam" id="PF09835">
    <property type="entry name" value="DUF2062"/>
    <property type="match status" value="1"/>
</dbReference>
<gene>
    <name evidence="3" type="ORF">ABVT11_00570</name>
</gene>